<name>A0A0K1PF66_9BACT</name>
<protein>
    <recommendedName>
        <fullName evidence="5">TonB C-terminal domain-containing protein</fullName>
    </recommendedName>
</protein>
<accession>A0A0K1PF66</accession>
<dbReference type="EMBL" id="CP012332">
    <property type="protein sequence ID" value="AKU91744.1"/>
    <property type="molecule type" value="Genomic_DNA"/>
</dbReference>
<keyword evidence="2" id="KW-0812">Transmembrane</keyword>
<keyword evidence="4" id="KW-1185">Reference proteome</keyword>
<dbReference type="NCBIfam" id="NF033768">
    <property type="entry name" value="myxo_SS_tail"/>
    <property type="match status" value="1"/>
</dbReference>
<evidence type="ECO:0000256" key="2">
    <source>
        <dbReference type="SAM" id="Phobius"/>
    </source>
</evidence>
<evidence type="ECO:0000256" key="1">
    <source>
        <dbReference type="SAM" id="MobiDB-lite"/>
    </source>
</evidence>
<sequence>MAAPARKIAAPEPESEWLFKQGDLVFGPIPEAMLVDKLERGDLPSDTLVAREGGAFSPMTETTVFMTHAAKASARTRVEAQAREEQRKRSRRRMARLAALLALGTVASVGAVAAVLWAARAHLFEKSYEELADLEIVASPPLVALRPDARSLGDEDLEYAEDEPAATGGKAAPRPSKASRPAGPAGSPMPAEKDGLAVESKYDRGAIHAVVAANQAKLFPCLKEQVAREPSFRGEVPFTFTVGNQGRVVKLWIDRAGYASGPLHDCMAEKLGQWSFPKFEGERPSVSLSFRVNG</sequence>
<gene>
    <name evidence="3" type="ORF">AKJ08_2131</name>
</gene>
<feature type="region of interest" description="Disordered" evidence="1">
    <location>
        <begin position="158"/>
        <end position="193"/>
    </location>
</feature>
<dbReference type="RefSeq" id="WP_050726012.1">
    <property type="nucleotide sequence ID" value="NZ_CP012332.1"/>
</dbReference>
<feature type="transmembrane region" description="Helical" evidence="2">
    <location>
        <begin position="97"/>
        <end position="119"/>
    </location>
</feature>
<keyword evidence="2" id="KW-1133">Transmembrane helix</keyword>
<dbReference type="PATRIC" id="fig|1391653.3.peg.2226"/>
<dbReference type="KEGG" id="vin:AKJ08_2131"/>
<dbReference type="InterPro" id="IPR049806">
    <property type="entry name" value="MasK-like_C"/>
</dbReference>
<dbReference type="Proteomes" id="UP000055590">
    <property type="component" value="Chromosome"/>
</dbReference>
<reference evidence="3 4" key="1">
    <citation type="submission" date="2015-08" db="EMBL/GenBank/DDBJ databases">
        <authorList>
            <person name="Babu N.S."/>
            <person name="Beckwith C.J."/>
            <person name="Beseler K.G."/>
            <person name="Brison A."/>
            <person name="Carone J.V."/>
            <person name="Caskin T.P."/>
            <person name="Diamond M."/>
            <person name="Durham M.E."/>
            <person name="Foxe J.M."/>
            <person name="Go M."/>
            <person name="Henderson B.A."/>
            <person name="Jones I.B."/>
            <person name="McGettigan J.A."/>
            <person name="Micheletti S.J."/>
            <person name="Nasrallah M.E."/>
            <person name="Ortiz D."/>
            <person name="Piller C.R."/>
            <person name="Privatt S.R."/>
            <person name="Schneider S.L."/>
            <person name="Sharp S."/>
            <person name="Smith T.C."/>
            <person name="Stanton J.D."/>
            <person name="Ullery H.E."/>
            <person name="Wilson R.J."/>
            <person name="Serrano M.G."/>
            <person name="Buck G."/>
            <person name="Lee V."/>
            <person name="Wang Y."/>
            <person name="Carvalho R."/>
            <person name="Voegtly L."/>
            <person name="Shi R."/>
            <person name="Duckworth R."/>
            <person name="Johnson A."/>
            <person name="Loviza R."/>
            <person name="Walstead R."/>
            <person name="Shah Z."/>
            <person name="Kiflezghi M."/>
            <person name="Wade K."/>
            <person name="Ball S.L."/>
            <person name="Bradley K.W."/>
            <person name="Asai D.J."/>
            <person name="Bowman C.A."/>
            <person name="Russell D.A."/>
            <person name="Pope W.H."/>
            <person name="Jacobs-Sera D."/>
            <person name="Hendrix R.W."/>
            <person name="Hatfull G.F."/>
        </authorList>
    </citation>
    <scope>NUCLEOTIDE SEQUENCE [LARGE SCALE GENOMIC DNA]</scope>
    <source>
        <strain evidence="3 4">DSM 27710</strain>
    </source>
</reference>
<dbReference type="STRING" id="1391653.AKJ08_2131"/>
<keyword evidence="2" id="KW-0472">Membrane</keyword>
<evidence type="ECO:0008006" key="5">
    <source>
        <dbReference type="Google" id="ProtNLM"/>
    </source>
</evidence>
<evidence type="ECO:0000313" key="4">
    <source>
        <dbReference type="Proteomes" id="UP000055590"/>
    </source>
</evidence>
<evidence type="ECO:0000313" key="3">
    <source>
        <dbReference type="EMBL" id="AKU91744.1"/>
    </source>
</evidence>
<dbReference type="OrthoDB" id="5380477at2"/>
<feature type="compositionally biased region" description="Low complexity" evidence="1">
    <location>
        <begin position="170"/>
        <end position="190"/>
    </location>
</feature>
<organism evidence="3 4">
    <name type="scientific">Vulgatibacter incomptus</name>
    <dbReference type="NCBI Taxonomy" id="1391653"/>
    <lineage>
        <taxon>Bacteria</taxon>
        <taxon>Pseudomonadati</taxon>
        <taxon>Myxococcota</taxon>
        <taxon>Myxococcia</taxon>
        <taxon>Myxococcales</taxon>
        <taxon>Cystobacterineae</taxon>
        <taxon>Vulgatibacteraceae</taxon>
        <taxon>Vulgatibacter</taxon>
    </lineage>
</organism>
<proteinExistence type="predicted"/>
<dbReference type="AlphaFoldDB" id="A0A0K1PF66"/>